<keyword evidence="3" id="KW-0238">DNA-binding</keyword>
<dbReference type="SUPFAM" id="SSF53850">
    <property type="entry name" value="Periplasmic binding protein-like II"/>
    <property type="match status" value="1"/>
</dbReference>
<dbReference type="PRINTS" id="PR00039">
    <property type="entry name" value="HTHLYSR"/>
</dbReference>
<keyword evidence="7" id="KW-1185">Reference proteome</keyword>
<evidence type="ECO:0000256" key="2">
    <source>
        <dbReference type="ARBA" id="ARBA00023015"/>
    </source>
</evidence>
<dbReference type="FunFam" id="1.10.10.10:FF:000038">
    <property type="entry name" value="Glycine cleavage system transcriptional activator"/>
    <property type="match status" value="1"/>
</dbReference>
<dbReference type="Pfam" id="PF03466">
    <property type="entry name" value="LysR_substrate"/>
    <property type="match status" value="1"/>
</dbReference>
<proteinExistence type="inferred from homology"/>
<gene>
    <name evidence="6" type="ORF">AYY18_06815</name>
</gene>
<dbReference type="InterPro" id="IPR036388">
    <property type="entry name" value="WH-like_DNA-bd_sf"/>
</dbReference>
<dbReference type="InterPro" id="IPR005119">
    <property type="entry name" value="LysR_subst-bd"/>
</dbReference>
<sequence>MKLPPLSSLRFFDAAARTGSFMKAAQELHVTHGAVSRQIRLLEEDLGIFLFERRNRAVFLTPAGQTLFQTTGQIFSQLAQTVEKLQHQQQDNVVSLSCEPTIAMRWLIPRLSDFYQRYPAITVHLITAGGAIDFAKTGVSIALRRNDFKWHHDIHSVELCPEWIGRVQRPAASQQNITGSVLLLPATRPDVWQTWRQLSGDITNWQRTVSYEHFYMCIQAALAGQGVTAASFLMVADDLLSGQSEAPAGFMTDNTAYYLLFPSVPEKESPAWIFSLWLREKINESLAALHICNHPPESDTIG</sequence>
<evidence type="ECO:0000256" key="1">
    <source>
        <dbReference type="ARBA" id="ARBA00009437"/>
    </source>
</evidence>
<dbReference type="InterPro" id="IPR036390">
    <property type="entry name" value="WH_DNA-bd_sf"/>
</dbReference>
<dbReference type="Pfam" id="PF00126">
    <property type="entry name" value="HTH_1"/>
    <property type="match status" value="1"/>
</dbReference>
<evidence type="ECO:0000313" key="7">
    <source>
        <dbReference type="Proteomes" id="UP000092377"/>
    </source>
</evidence>
<evidence type="ECO:0000313" key="6">
    <source>
        <dbReference type="EMBL" id="OBU06406.1"/>
    </source>
</evidence>
<keyword evidence="4" id="KW-0804">Transcription</keyword>
<comment type="caution">
    <text evidence="6">The sequence shown here is derived from an EMBL/GenBank/DDBJ whole genome shotgun (WGS) entry which is preliminary data.</text>
</comment>
<dbReference type="GO" id="GO:0043565">
    <property type="term" value="F:sequence-specific DNA binding"/>
    <property type="evidence" value="ECO:0007669"/>
    <property type="project" value="TreeGrafter"/>
</dbReference>
<accession>A0A1B8HBG8</accession>
<dbReference type="PANTHER" id="PTHR30537:SF74">
    <property type="entry name" value="HTH-TYPE TRANSCRIPTIONAL REGULATOR TRPI"/>
    <property type="match status" value="1"/>
</dbReference>
<dbReference type="InterPro" id="IPR058163">
    <property type="entry name" value="LysR-type_TF_proteobact-type"/>
</dbReference>
<dbReference type="EMBL" id="LZEY01000034">
    <property type="protein sequence ID" value="OBU06406.1"/>
    <property type="molecule type" value="Genomic_DNA"/>
</dbReference>
<dbReference type="Gene3D" id="3.40.190.10">
    <property type="entry name" value="Periplasmic binding protein-like II"/>
    <property type="match status" value="2"/>
</dbReference>
<reference evidence="7" key="1">
    <citation type="submission" date="2016-06" db="EMBL/GenBank/DDBJ databases">
        <authorList>
            <person name="Butler K."/>
        </authorList>
    </citation>
    <scope>NUCLEOTIDE SEQUENCE [LARGE SCALE GENOMIC DNA]</scope>
    <source>
        <strain evidence="7">GCSL-Mp20</strain>
    </source>
</reference>
<dbReference type="GO" id="GO:0006351">
    <property type="term" value="P:DNA-templated transcription"/>
    <property type="evidence" value="ECO:0007669"/>
    <property type="project" value="TreeGrafter"/>
</dbReference>
<organism evidence="6 7">
    <name type="scientific">Morganella psychrotolerans</name>
    <dbReference type="NCBI Taxonomy" id="368603"/>
    <lineage>
        <taxon>Bacteria</taxon>
        <taxon>Pseudomonadati</taxon>
        <taxon>Pseudomonadota</taxon>
        <taxon>Gammaproteobacteria</taxon>
        <taxon>Enterobacterales</taxon>
        <taxon>Morganellaceae</taxon>
        <taxon>Morganella</taxon>
    </lineage>
</organism>
<dbReference type="PANTHER" id="PTHR30537">
    <property type="entry name" value="HTH-TYPE TRANSCRIPTIONAL REGULATOR"/>
    <property type="match status" value="1"/>
</dbReference>
<evidence type="ECO:0000259" key="5">
    <source>
        <dbReference type="PROSITE" id="PS50931"/>
    </source>
</evidence>
<feature type="domain" description="HTH lysR-type" evidence="5">
    <location>
        <begin position="4"/>
        <end position="61"/>
    </location>
</feature>
<dbReference type="SUPFAM" id="SSF46785">
    <property type="entry name" value="Winged helix' DNA-binding domain"/>
    <property type="match status" value="1"/>
</dbReference>
<dbReference type="OrthoDB" id="5526340at2"/>
<dbReference type="RefSeq" id="WP_067404185.1">
    <property type="nucleotide sequence ID" value="NZ_LZEY01000034.1"/>
</dbReference>
<dbReference type="GO" id="GO:0003700">
    <property type="term" value="F:DNA-binding transcription factor activity"/>
    <property type="evidence" value="ECO:0007669"/>
    <property type="project" value="InterPro"/>
</dbReference>
<evidence type="ECO:0000256" key="3">
    <source>
        <dbReference type="ARBA" id="ARBA00023125"/>
    </source>
</evidence>
<evidence type="ECO:0000256" key="4">
    <source>
        <dbReference type="ARBA" id="ARBA00023163"/>
    </source>
</evidence>
<comment type="similarity">
    <text evidence="1">Belongs to the LysR transcriptional regulatory family.</text>
</comment>
<dbReference type="AlphaFoldDB" id="A0A1B8HBG8"/>
<dbReference type="Proteomes" id="UP000092377">
    <property type="component" value="Unassembled WGS sequence"/>
</dbReference>
<dbReference type="InterPro" id="IPR000847">
    <property type="entry name" value="LysR_HTH_N"/>
</dbReference>
<dbReference type="PROSITE" id="PS50931">
    <property type="entry name" value="HTH_LYSR"/>
    <property type="match status" value="1"/>
</dbReference>
<dbReference type="Gene3D" id="1.10.10.10">
    <property type="entry name" value="Winged helix-like DNA-binding domain superfamily/Winged helix DNA-binding domain"/>
    <property type="match status" value="1"/>
</dbReference>
<keyword evidence="2" id="KW-0805">Transcription regulation</keyword>
<protein>
    <submittedName>
        <fullName evidence="6">LysR family transcriptional regulator</fullName>
    </submittedName>
</protein>
<name>A0A1B8HBG8_9GAMM</name>